<dbReference type="AlphaFoldDB" id="A0A086TCW9"/>
<feature type="transmembrane region" description="Helical" evidence="7">
    <location>
        <begin position="481"/>
        <end position="503"/>
    </location>
</feature>
<dbReference type="EMBL" id="JPKY01000012">
    <property type="protein sequence ID" value="KFH47201.1"/>
    <property type="molecule type" value="Genomic_DNA"/>
</dbReference>
<evidence type="ECO:0000256" key="1">
    <source>
        <dbReference type="ARBA" id="ARBA00004141"/>
    </source>
</evidence>
<reference evidence="10" key="1">
    <citation type="journal article" date="2014" name="Genome Announc.">
        <title>Genome sequence and annotation of Acremonium chrysogenum, producer of the beta-lactam antibiotic cephalosporin C.</title>
        <authorList>
            <person name="Terfehr D."/>
            <person name="Dahlmann T.A."/>
            <person name="Specht T."/>
            <person name="Zadra I."/>
            <person name="Kuernsteiner H."/>
            <person name="Kueck U."/>
        </authorList>
    </citation>
    <scope>NUCLEOTIDE SEQUENCE [LARGE SCALE GENOMIC DNA]</scope>
    <source>
        <strain evidence="10">ATCC 11550 / CBS 779.69 / DSM 880 / IAM 14645 / JCM 23072 / IMI 49137</strain>
    </source>
</reference>
<dbReference type="STRING" id="857340.A0A086TCW9"/>
<sequence>MAPHDQEKPTCQLVSDNDSDTSGSTHENEKEGAQEIREDAAVSAGTDGGREASARSQGNLDLEARGDGGVDLDRSENHRTGASRKTHRSIIDRLSRTMSQTEDNIPPPVLPLMDLDNGVVGWESQDDPDMPLNFSNSHKWFIVALLACLTFMAPFASAIIAPAISNIREDYGLTSLTKASMPVSIFVLGYAVGPLFLSPLSEIYGRNIVLFSANVFFCAWLVGCALAPSVDALIFFRFMCGVGGSASQTIGGAVIADLFPVSKRGSAISVWTLGPMFGPNFGPLIGGFVSQTIGWRWLNWITFIPATIVVVAMFFFHRETNHHVLMRRKTDRLRKELGRPELRSCYIDPEAPVLSNKRILLNGLVRPIKMLFTSASIFSLSLYIAFAYGCLYLLFNTIPMVFRGVYQWSTGVSGLVYLSLLVGNATGVALFSIFSDRTVVRMTAANAGVYEPEMRLPNCLWFALVLPISFFWYGWSAAKGVFWLVPIIGLVPFGISIVGIWLPTQAYIVDAYPQYAASGLAAFSVLRSTVAAFLPLAGPQMYESLGIGWGTSLLGFIAVALIPAPALIYKDGKWMRERFPMTL</sequence>
<dbReference type="Pfam" id="PF07690">
    <property type="entry name" value="MFS_1"/>
    <property type="match status" value="1"/>
</dbReference>
<feature type="transmembrane region" description="Helical" evidence="7">
    <location>
        <begin position="515"/>
        <end position="534"/>
    </location>
</feature>
<feature type="transmembrane region" description="Helical" evidence="7">
    <location>
        <begin position="297"/>
        <end position="317"/>
    </location>
</feature>
<evidence type="ECO:0000256" key="4">
    <source>
        <dbReference type="ARBA" id="ARBA00023136"/>
    </source>
</evidence>
<dbReference type="Proteomes" id="UP000029964">
    <property type="component" value="Unassembled WGS sequence"/>
</dbReference>
<dbReference type="FunFam" id="1.20.1250.20:FF:000011">
    <property type="entry name" value="MFS multidrug transporter, putative"/>
    <property type="match status" value="1"/>
</dbReference>
<evidence type="ECO:0000313" key="10">
    <source>
        <dbReference type="Proteomes" id="UP000029964"/>
    </source>
</evidence>
<protein>
    <submittedName>
        <fullName evidence="9">Putative transporter-like protein</fullName>
    </submittedName>
</protein>
<evidence type="ECO:0000256" key="7">
    <source>
        <dbReference type="SAM" id="Phobius"/>
    </source>
</evidence>
<proteinExistence type="predicted"/>
<feature type="transmembrane region" description="Helical" evidence="7">
    <location>
        <begin position="546"/>
        <end position="569"/>
    </location>
</feature>
<dbReference type="OrthoDB" id="5296287at2759"/>
<dbReference type="InterPro" id="IPR011701">
    <property type="entry name" value="MFS"/>
</dbReference>
<evidence type="ECO:0000256" key="5">
    <source>
        <dbReference type="ARBA" id="ARBA00023180"/>
    </source>
</evidence>
<keyword evidence="2 7" id="KW-0812">Transmembrane</keyword>
<dbReference type="PANTHER" id="PTHR23502:SF33">
    <property type="entry name" value="MAJOR FACILITATOR SUPERFAMILY (MFS) PROFILE DOMAIN-CONTAINING PROTEIN-RELATED"/>
    <property type="match status" value="1"/>
</dbReference>
<evidence type="ECO:0000256" key="2">
    <source>
        <dbReference type="ARBA" id="ARBA00022692"/>
    </source>
</evidence>
<keyword evidence="4 7" id="KW-0472">Membrane</keyword>
<dbReference type="CDD" id="cd17323">
    <property type="entry name" value="MFS_Tpo1_MDR_like"/>
    <property type="match status" value="1"/>
</dbReference>
<dbReference type="Gene3D" id="1.20.1250.20">
    <property type="entry name" value="MFS general substrate transporter like domains"/>
    <property type="match status" value="1"/>
</dbReference>
<dbReference type="PANTHER" id="PTHR23502">
    <property type="entry name" value="MAJOR FACILITATOR SUPERFAMILY"/>
    <property type="match status" value="1"/>
</dbReference>
<dbReference type="InterPro" id="IPR036259">
    <property type="entry name" value="MFS_trans_sf"/>
</dbReference>
<evidence type="ECO:0000256" key="3">
    <source>
        <dbReference type="ARBA" id="ARBA00022989"/>
    </source>
</evidence>
<feature type="domain" description="Major facilitator superfamily (MFS) profile" evidence="8">
    <location>
        <begin position="142"/>
        <end position="578"/>
    </location>
</feature>
<gene>
    <name evidence="9" type="ORF">ACRE_019620</name>
</gene>
<dbReference type="InterPro" id="IPR020846">
    <property type="entry name" value="MFS_dom"/>
</dbReference>
<dbReference type="GO" id="GO:0016020">
    <property type="term" value="C:membrane"/>
    <property type="evidence" value="ECO:0007669"/>
    <property type="project" value="UniProtKB-SubCell"/>
</dbReference>
<feature type="transmembrane region" description="Helical" evidence="7">
    <location>
        <begin position="209"/>
        <end position="228"/>
    </location>
</feature>
<evidence type="ECO:0000256" key="6">
    <source>
        <dbReference type="SAM" id="MobiDB-lite"/>
    </source>
</evidence>
<feature type="transmembrane region" description="Helical" evidence="7">
    <location>
        <begin position="268"/>
        <end position="291"/>
    </location>
</feature>
<keyword evidence="10" id="KW-1185">Reference proteome</keyword>
<feature type="compositionally biased region" description="Basic and acidic residues" evidence="6">
    <location>
        <begin position="26"/>
        <end position="40"/>
    </location>
</feature>
<feature type="region of interest" description="Disordered" evidence="6">
    <location>
        <begin position="1"/>
        <end position="90"/>
    </location>
</feature>
<dbReference type="HOGENOM" id="CLU_008455_1_2_1"/>
<keyword evidence="3 7" id="KW-1133">Transmembrane helix</keyword>
<feature type="compositionally biased region" description="Basic and acidic residues" evidence="6">
    <location>
        <begin position="62"/>
        <end position="79"/>
    </location>
</feature>
<feature type="compositionally biased region" description="Polar residues" evidence="6">
    <location>
        <begin position="12"/>
        <end position="25"/>
    </location>
</feature>
<evidence type="ECO:0000313" key="9">
    <source>
        <dbReference type="EMBL" id="KFH47201.1"/>
    </source>
</evidence>
<dbReference type="GO" id="GO:0022857">
    <property type="term" value="F:transmembrane transporter activity"/>
    <property type="evidence" value="ECO:0007669"/>
    <property type="project" value="InterPro"/>
</dbReference>
<keyword evidence="5" id="KW-0325">Glycoprotein</keyword>
<feature type="transmembrane region" description="Helical" evidence="7">
    <location>
        <begin position="140"/>
        <end position="164"/>
    </location>
</feature>
<organism evidence="9 10">
    <name type="scientific">Hapsidospora chrysogenum (strain ATCC 11550 / CBS 779.69 / DSM 880 / IAM 14645 / JCM 23072 / IMI 49137)</name>
    <name type="common">Acremonium chrysogenum</name>
    <dbReference type="NCBI Taxonomy" id="857340"/>
    <lineage>
        <taxon>Eukaryota</taxon>
        <taxon>Fungi</taxon>
        <taxon>Dikarya</taxon>
        <taxon>Ascomycota</taxon>
        <taxon>Pezizomycotina</taxon>
        <taxon>Sordariomycetes</taxon>
        <taxon>Hypocreomycetidae</taxon>
        <taxon>Hypocreales</taxon>
        <taxon>Bionectriaceae</taxon>
        <taxon>Hapsidospora</taxon>
    </lineage>
</organism>
<dbReference type="PROSITE" id="PS50850">
    <property type="entry name" value="MFS"/>
    <property type="match status" value="1"/>
</dbReference>
<dbReference type="SUPFAM" id="SSF103473">
    <property type="entry name" value="MFS general substrate transporter"/>
    <property type="match status" value="1"/>
</dbReference>
<feature type="transmembrane region" description="Helical" evidence="7">
    <location>
        <begin position="415"/>
        <end position="435"/>
    </location>
</feature>
<name>A0A086TCW9_HAPC1</name>
<feature type="transmembrane region" description="Helical" evidence="7">
    <location>
        <begin position="234"/>
        <end position="256"/>
    </location>
</feature>
<evidence type="ECO:0000259" key="8">
    <source>
        <dbReference type="PROSITE" id="PS50850"/>
    </source>
</evidence>
<accession>A0A086TCW9</accession>
<comment type="subcellular location">
    <subcellularLocation>
        <location evidence="1">Membrane</location>
        <topology evidence="1">Multi-pass membrane protein</topology>
    </subcellularLocation>
</comment>
<feature type="transmembrane region" description="Helical" evidence="7">
    <location>
        <begin position="179"/>
        <end position="197"/>
    </location>
</feature>
<feature type="transmembrane region" description="Helical" evidence="7">
    <location>
        <begin position="371"/>
        <end position="395"/>
    </location>
</feature>
<feature type="transmembrane region" description="Helical" evidence="7">
    <location>
        <begin position="456"/>
        <end position="475"/>
    </location>
</feature>
<comment type="caution">
    <text evidence="9">The sequence shown here is derived from an EMBL/GenBank/DDBJ whole genome shotgun (WGS) entry which is preliminary data.</text>
</comment>